<evidence type="ECO:0000313" key="7">
    <source>
        <dbReference type="EMBL" id="PWN87178.1"/>
    </source>
</evidence>
<dbReference type="AlphaFoldDB" id="A0A316YEV0"/>
<dbReference type="Pfam" id="PF03635">
    <property type="entry name" value="Vps35"/>
    <property type="match status" value="1"/>
</dbReference>
<dbReference type="GO" id="GO:0005770">
    <property type="term" value="C:late endosome"/>
    <property type="evidence" value="ECO:0007669"/>
    <property type="project" value="TreeGrafter"/>
</dbReference>
<feature type="compositionally biased region" description="Low complexity" evidence="6">
    <location>
        <begin position="1013"/>
        <end position="1026"/>
    </location>
</feature>
<dbReference type="InterPro" id="IPR005378">
    <property type="entry name" value="Vps35"/>
</dbReference>
<dbReference type="GeneID" id="37045644"/>
<dbReference type="FunCoup" id="A0A316YEV0">
    <property type="interactions" value="724"/>
</dbReference>
<feature type="region of interest" description="Disordered" evidence="6">
    <location>
        <begin position="1007"/>
        <end position="1026"/>
    </location>
</feature>
<comment type="similarity">
    <text evidence="2">Belongs to the VPS35 family.</text>
</comment>
<evidence type="ECO:0000256" key="6">
    <source>
        <dbReference type="SAM" id="MobiDB-lite"/>
    </source>
</evidence>
<evidence type="ECO:0000256" key="1">
    <source>
        <dbReference type="ARBA" id="ARBA00004170"/>
    </source>
</evidence>
<proteinExistence type="inferred from homology"/>
<keyword evidence="3" id="KW-0813">Transport</keyword>
<keyword evidence="8" id="KW-1185">Reference proteome</keyword>
<reference evidence="7 8" key="1">
    <citation type="journal article" date="2018" name="Mol. Biol. Evol.">
        <title>Broad Genomic Sampling Reveals a Smut Pathogenic Ancestry of the Fungal Clade Ustilaginomycotina.</title>
        <authorList>
            <person name="Kijpornyongpan T."/>
            <person name="Mondo S.J."/>
            <person name="Barry K."/>
            <person name="Sandor L."/>
            <person name="Lee J."/>
            <person name="Lipzen A."/>
            <person name="Pangilinan J."/>
            <person name="LaButti K."/>
            <person name="Hainaut M."/>
            <person name="Henrissat B."/>
            <person name="Grigoriev I.V."/>
            <person name="Spatafora J.W."/>
            <person name="Aime M.C."/>
        </authorList>
    </citation>
    <scope>NUCLEOTIDE SEQUENCE [LARGE SCALE GENOMIC DNA]</scope>
    <source>
        <strain evidence="7 8">MCA 4198</strain>
    </source>
</reference>
<evidence type="ECO:0000256" key="2">
    <source>
        <dbReference type="ARBA" id="ARBA00006536"/>
    </source>
</evidence>
<feature type="region of interest" description="Disordered" evidence="6">
    <location>
        <begin position="728"/>
        <end position="753"/>
    </location>
</feature>
<dbReference type="STRING" id="215250.A0A316YEV0"/>
<dbReference type="Proteomes" id="UP000245768">
    <property type="component" value="Unassembled WGS sequence"/>
</dbReference>
<evidence type="ECO:0000256" key="5">
    <source>
        <dbReference type="ARBA" id="ARBA00023136"/>
    </source>
</evidence>
<evidence type="ECO:0000256" key="3">
    <source>
        <dbReference type="ARBA" id="ARBA00022448"/>
    </source>
</evidence>
<feature type="compositionally biased region" description="Low complexity" evidence="6">
    <location>
        <begin position="415"/>
        <end position="456"/>
    </location>
</feature>
<comment type="subcellular location">
    <subcellularLocation>
        <location evidence="1">Membrane</location>
        <topology evidence="1">Peripheral membrane protein</topology>
    </subcellularLocation>
</comment>
<dbReference type="EMBL" id="KZ819641">
    <property type="protein sequence ID" value="PWN87178.1"/>
    <property type="molecule type" value="Genomic_DNA"/>
</dbReference>
<feature type="compositionally biased region" description="Basic and acidic residues" evidence="6">
    <location>
        <begin position="304"/>
        <end position="325"/>
    </location>
</feature>
<accession>A0A316YEV0</accession>
<dbReference type="InterPro" id="IPR042491">
    <property type="entry name" value="Vps35_C"/>
</dbReference>
<feature type="region of interest" description="Disordered" evidence="6">
    <location>
        <begin position="304"/>
        <end position="529"/>
    </location>
</feature>
<dbReference type="RefSeq" id="XP_025374376.1">
    <property type="nucleotide sequence ID" value="XM_025523728.1"/>
</dbReference>
<feature type="compositionally biased region" description="Low complexity" evidence="6">
    <location>
        <begin position="732"/>
        <end position="753"/>
    </location>
</feature>
<evidence type="ECO:0000313" key="8">
    <source>
        <dbReference type="Proteomes" id="UP000245768"/>
    </source>
</evidence>
<sequence length="1202" mass="132169">MDESSKILNEALNVVKVQSVQMKRCLDSEMLMDALKSASTMLSELRTSSLTPKSYYNLYMAVFDALRHLSIYLYDAHTTGKHHLADLYELVQYCGNIVPRLYLMITVGSVYMSIPEAPIKEIMKDVMEMSRGVQHPTRGLFLRHYLSGATRDHLPVGQDMGPGGNLQDSIGFVLTNFIEMNKLWVRLQHQGHSRDREKREMERKELRILVGTNLVRLSQLEGMDLEMYRRIILPSILEQVVNCKDVIAQEYLMEVVIQVFPDDFHLRTLGPFLSACAQLHPKVNIKNIVIALIDRLAAYAAREAENDSPEEIRRQEQEASRKLAEKTANMRVTGQSKGPSSVWDEVAAAEGEGARHDVAEPKSPTGFAGVSAPAVEPSGFATDPDDAAAPNVATHNSQTESRFNTVPEGMDDENAWASTAASSSSQSTTTPDEAASSSNAWASSSSDSATDVDGAANGAVESTGEQPEQEMTSGAPPTKAPKEPAASAPNGDSSSAPPANQAQAQEQQTQAAQAPPPPPIEKSKPGKKFRGIPEDVKLFEVFWAQVVQLIRARPDLSIQDITALFVSLANLSLSCYPDQLEYVDQVLAFAREKVGEFQQSPDLHTPVTASNLNALLLSPINAYLSILTLLALPNYNALLSVQPYATRKNIAHAVLMSVLRNETVMSTPEDVDGVLELCSTLVKDQRDATLPHQHHPQHLPQHQMNAGGAYQGAMYGHGQQPIHPHAQDARYAHMQQQAQQQQQQQQHHLQQQQQMAYNNNMNRQMMGHRQHQQAQMDLEEMAEEQGWVARAIHLFRSDDLETQFSLLQTARRHFVEGGERIRFTLPPLIVSAIKLARRYKVREKLEGDGWESKMMTLYKFVHQVITILYNRVETSSELCLRLFLLAAQSADEAGFEELSYEFYVQAFTIYEESISESKAQLQAIGLIIATLQTARVFGPDNYDRLITKAALHGAKLLKKPHQASAVLLASHLWWQEDLATRPAAVASKKKAAAAAAAAAATASKKKEKKEADTATASSSSSSSSLASPTAASDVVLLRDGKRVLECLQKALRIANGCIDERSTVEIFCSALDSYLYYFERKVDEVAPKYINSLVELIANGLESIQQMQGADGSADQQQHHHHSHQRGGAGAGAGGAGMMEGLLAGSPEACARHFKAQLVHIKQRKEAAVLEAASYDETDGQRERGPDWGAISIAGAVAKMGL</sequence>
<name>A0A316YEV0_9BASI</name>
<dbReference type="OrthoDB" id="10258141at2759"/>
<feature type="compositionally biased region" description="Polar residues" evidence="6">
    <location>
        <begin position="463"/>
        <end position="472"/>
    </location>
</feature>
<dbReference type="PANTHER" id="PTHR11099">
    <property type="entry name" value="VACUOLAR SORTING PROTEIN 35"/>
    <property type="match status" value="1"/>
</dbReference>
<evidence type="ECO:0000256" key="4">
    <source>
        <dbReference type="ARBA" id="ARBA00022927"/>
    </source>
</evidence>
<feature type="region of interest" description="Disordered" evidence="6">
    <location>
        <begin position="1107"/>
        <end position="1133"/>
    </location>
</feature>
<gene>
    <name evidence="7" type="ORF">FA10DRAFT_281937</name>
</gene>
<dbReference type="PANTHER" id="PTHR11099:SF0">
    <property type="entry name" value="VACUOLAR PROTEIN SORTING-ASSOCIATED PROTEIN 35"/>
    <property type="match status" value="1"/>
</dbReference>
<dbReference type="GO" id="GO:0030906">
    <property type="term" value="C:retromer, cargo-selective complex"/>
    <property type="evidence" value="ECO:0007669"/>
    <property type="project" value="InterPro"/>
</dbReference>
<keyword evidence="5" id="KW-0472">Membrane</keyword>
<organism evidence="7 8">
    <name type="scientific">Acaromyces ingoldii</name>
    <dbReference type="NCBI Taxonomy" id="215250"/>
    <lineage>
        <taxon>Eukaryota</taxon>
        <taxon>Fungi</taxon>
        <taxon>Dikarya</taxon>
        <taxon>Basidiomycota</taxon>
        <taxon>Ustilaginomycotina</taxon>
        <taxon>Exobasidiomycetes</taxon>
        <taxon>Exobasidiales</taxon>
        <taxon>Cryptobasidiaceae</taxon>
        <taxon>Acaromyces</taxon>
    </lineage>
</organism>
<dbReference type="GO" id="GO:0042147">
    <property type="term" value="P:retrograde transport, endosome to Golgi"/>
    <property type="evidence" value="ECO:0007669"/>
    <property type="project" value="InterPro"/>
</dbReference>
<dbReference type="Gene3D" id="1.25.40.660">
    <property type="entry name" value="Vacuolar protein sorting-associated protein 35, helical subcomplex Vps35-C"/>
    <property type="match status" value="1"/>
</dbReference>
<dbReference type="GO" id="GO:0005829">
    <property type="term" value="C:cytosol"/>
    <property type="evidence" value="ECO:0007669"/>
    <property type="project" value="GOC"/>
</dbReference>
<feature type="compositionally biased region" description="Low complexity" evidence="6">
    <location>
        <begin position="496"/>
        <end position="513"/>
    </location>
</feature>
<keyword evidence="4" id="KW-0653">Protein transport</keyword>
<feature type="compositionally biased region" description="Polar residues" evidence="6">
    <location>
        <begin position="393"/>
        <end position="404"/>
    </location>
</feature>
<dbReference type="InParanoid" id="A0A316YEV0"/>
<protein>
    <submittedName>
        <fullName evidence="7">Vacuolar protein sorting-associated protein 35</fullName>
    </submittedName>
</protein>
<feature type="compositionally biased region" description="Polar residues" evidence="6">
    <location>
        <begin position="330"/>
        <end position="339"/>
    </location>
</feature>
<dbReference type="GO" id="GO:0006886">
    <property type="term" value="P:intracellular protein transport"/>
    <property type="evidence" value="ECO:0007669"/>
    <property type="project" value="TreeGrafter"/>
</dbReference>